<feature type="signal peptide" evidence="5">
    <location>
        <begin position="1"/>
        <end position="21"/>
    </location>
</feature>
<dbReference type="Gene3D" id="3.40.50.1980">
    <property type="entry name" value="Nitrogenase molybdenum iron protein domain"/>
    <property type="match status" value="2"/>
</dbReference>
<dbReference type="PANTHER" id="PTHR30532">
    <property type="entry name" value="IRON III DICITRATE-BINDING PERIPLASMIC PROTEIN"/>
    <property type="match status" value="1"/>
</dbReference>
<dbReference type="PROSITE" id="PS50983">
    <property type="entry name" value="FE_B12_PBP"/>
    <property type="match status" value="1"/>
</dbReference>
<evidence type="ECO:0000256" key="2">
    <source>
        <dbReference type="ARBA" id="ARBA00008814"/>
    </source>
</evidence>
<evidence type="ECO:0000259" key="6">
    <source>
        <dbReference type="PROSITE" id="PS50983"/>
    </source>
</evidence>
<proteinExistence type="inferred from homology"/>
<evidence type="ECO:0000313" key="7">
    <source>
        <dbReference type="EMBL" id="KRL58957.1"/>
    </source>
</evidence>
<dbReference type="GO" id="GO:0030288">
    <property type="term" value="C:outer membrane-bounded periplasmic space"/>
    <property type="evidence" value="ECO:0007669"/>
    <property type="project" value="TreeGrafter"/>
</dbReference>
<accession>A0A0R1RNZ6</accession>
<feature type="chain" id="PRO_5039715442" description="Fe/B12 periplasmic-binding domain-containing protein" evidence="5">
    <location>
        <begin position="22"/>
        <end position="309"/>
    </location>
</feature>
<dbReference type="RefSeq" id="WP_025083965.1">
    <property type="nucleotide sequence ID" value="NZ_AZEX01000059.1"/>
</dbReference>
<dbReference type="EMBL" id="AZEX01000059">
    <property type="protein sequence ID" value="KRL58957.1"/>
    <property type="molecule type" value="Genomic_DNA"/>
</dbReference>
<dbReference type="PANTHER" id="PTHR30532:SF29">
    <property type="entry name" value="FE(3+) DICITRATE-BINDING PERIPLASMIC PROTEIN"/>
    <property type="match status" value="1"/>
</dbReference>
<evidence type="ECO:0000256" key="5">
    <source>
        <dbReference type="SAM" id="SignalP"/>
    </source>
</evidence>
<dbReference type="InterPro" id="IPR051313">
    <property type="entry name" value="Bact_iron-sidero_bind"/>
</dbReference>
<comment type="subcellular location">
    <subcellularLocation>
        <location evidence="1">Cell envelope</location>
    </subcellularLocation>
</comment>
<evidence type="ECO:0000256" key="3">
    <source>
        <dbReference type="ARBA" id="ARBA00022448"/>
    </source>
</evidence>
<evidence type="ECO:0000256" key="4">
    <source>
        <dbReference type="ARBA" id="ARBA00022729"/>
    </source>
</evidence>
<dbReference type="PATRIC" id="fig|1423747.3.peg.2057"/>
<protein>
    <recommendedName>
        <fullName evidence="6">Fe/B12 periplasmic-binding domain-containing protein</fullName>
    </recommendedName>
</protein>
<gene>
    <name evidence="7" type="ORF">FC69_GL002024</name>
</gene>
<reference evidence="7 8" key="1">
    <citation type="journal article" date="2015" name="Genome Announc.">
        <title>Expanding the biotechnology potential of lactobacilli through comparative genomics of 213 strains and associated genera.</title>
        <authorList>
            <person name="Sun Z."/>
            <person name="Harris H.M."/>
            <person name="McCann A."/>
            <person name="Guo C."/>
            <person name="Argimon S."/>
            <person name="Zhang W."/>
            <person name="Yang X."/>
            <person name="Jeffery I.B."/>
            <person name="Cooney J.C."/>
            <person name="Kagawa T.F."/>
            <person name="Liu W."/>
            <person name="Song Y."/>
            <person name="Salvetti E."/>
            <person name="Wrobel A."/>
            <person name="Rasinkangas P."/>
            <person name="Parkhill J."/>
            <person name="Rea M.C."/>
            <person name="O'Sullivan O."/>
            <person name="Ritari J."/>
            <person name="Douillard F.P."/>
            <person name="Paul Ross R."/>
            <person name="Yang R."/>
            <person name="Briner A.E."/>
            <person name="Felis G.E."/>
            <person name="de Vos W.M."/>
            <person name="Barrangou R."/>
            <person name="Klaenhammer T.R."/>
            <person name="Caufield P.W."/>
            <person name="Cui Y."/>
            <person name="Zhang H."/>
            <person name="O'Toole P.W."/>
        </authorList>
    </citation>
    <scope>NUCLEOTIDE SEQUENCE [LARGE SCALE GENOMIC DNA]</scope>
    <source>
        <strain evidence="7 8">DSM 14340</strain>
    </source>
</reference>
<name>A0A0R1RNZ6_9LACO</name>
<dbReference type="eggNOG" id="COG0614">
    <property type="taxonomic scope" value="Bacteria"/>
</dbReference>
<comment type="similarity">
    <text evidence="2">Belongs to the bacterial solute-binding protein 8 family.</text>
</comment>
<sequence length="309" mass="34586">MKKSTRFFSLLTITFTGLLLAGCQNKSTTKTATTRTLTDSMQHKVKVPTHPKRVIGSYLEDYLVSLDIQPVRQWSVKNGTSRQDYLAKYLKDVPLINYDLPYESIAKAKPDLVLVGTSSTVQGGKYAQYNKLAPTYVVKNGDTVSWRTQLMDVAKAVNKTAKAKQVLKKYDQQRAKARKTVQQKAPNQSAAVLWVTNNSAFIVNDHAASGALLYQELGLKEPALVQSISKKATADWSPISLEKLTELDADYIFLVNSDKSAAMFNEPIWQNLKAVKNQKLFSYGPKTSWMYKGPIAYTEMTKSVLKDIQ</sequence>
<feature type="domain" description="Fe/B12 periplasmic-binding" evidence="6">
    <location>
        <begin position="51"/>
        <end position="309"/>
    </location>
</feature>
<dbReference type="PROSITE" id="PS51257">
    <property type="entry name" value="PROKAR_LIPOPROTEIN"/>
    <property type="match status" value="1"/>
</dbReference>
<dbReference type="GO" id="GO:1901678">
    <property type="term" value="P:iron coordination entity transport"/>
    <property type="evidence" value="ECO:0007669"/>
    <property type="project" value="UniProtKB-ARBA"/>
</dbReference>
<dbReference type="Pfam" id="PF01497">
    <property type="entry name" value="Peripla_BP_2"/>
    <property type="match status" value="1"/>
</dbReference>
<evidence type="ECO:0000313" key="8">
    <source>
        <dbReference type="Proteomes" id="UP000051264"/>
    </source>
</evidence>
<dbReference type="AlphaFoldDB" id="A0A0R1RNZ6"/>
<evidence type="ECO:0000256" key="1">
    <source>
        <dbReference type="ARBA" id="ARBA00004196"/>
    </source>
</evidence>
<dbReference type="SUPFAM" id="SSF53807">
    <property type="entry name" value="Helical backbone' metal receptor"/>
    <property type="match status" value="1"/>
</dbReference>
<dbReference type="InterPro" id="IPR002491">
    <property type="entry name" value="ABC_transptr_periplasmic_BD"/>
</dbReference>
<dbReference type="OrthoDB" id="9793175at2"/>
<dbReference type="Proteomes" id="UP000051264">
    <property type="component" value="Unassembled WGS sequence"/>
</dbReference>
<keyword evidence="4 5" id="KW-0732">Signal</keyword>
<comment type="caution">
    <text evidence="7">The sequence shown here is derived from an EMBL/GenBank/DDBJ whole genome shotgun (WGS) entry which is preliminary data.</text>
</comment>
<dbReference type="STRING" id="1423747.FC69_GL002024"/>
<organism evidence="7 8">
    <name type="scientific">Latilactobacillus fuchuensis DSM 14340 = JCM 11249</name>
    <dbReference type="NCBI Taxonomy" id="1423747"/>
    <lineage>
        <taxon>Bacteria</taxon>
        <taxon>Bacillati</taxon>
        <taxon>Bacillota</taxon>
        <taxon>Bacilli</taxon>
        <taxon>Lactobacillales</taxon>
        <taxon>Lactobacillaceae</taxon>
        <taxon>Latilactobacillus</taxon>
    </lineage>
</organism>
<keyword evidence="3" id="KW-0813">Transport</keyword>